<dbReference type="Pfam" id="PF00076">
    <property type="entry name" value="RRM_1"/>
    <property type="match status" value="2"/>
</dbReference>
<dbReference type="Proteomes" id="UP000036987">
    <property type="component" value="Unassembled WGS sequence"/>
</dbReference>
<dbReference type="GO" id="GO:0003729">
    <property type="term" value="F:mRNA binding"/>
    <property type="evidence" value="ECO:0000318"/>
    <property type="project" value="GO_Central"/>
</dbReference>
<evidence type="ECO:0000256" key="3">
    <source>
        <dbReference type="SAM" id="MobiDB-lite"/>
    </source>
</evidence>
<sequence>MAIDLSSKKRKVEDNGSFETGMISSNFLLQPNDLRGIIEPLAKEQLLDIVLEASIRHPDVLDSVRSLVDGDVTQRKLFIRGLGWDTTTDNIRAIFSSYGELQEAIVIFDKATGKSKGYGFITFMHIDGAILALKEPSKLIDGRMTVTQLASTGTGGGSGPIRPIQSNADVSLRKIFVGNVPFDMPADRLLMHFLSYGEIEEGPLGFDKQTGKSKGYALFVYKTVEGANASLVDPVKMFDGAQMLCKMAAEGKRGKPVMPVVGGAGVVRLQGQTMMAGGARDIVGNRVALGGPQSTIPGSIPGSYPPGHSSFGGFSVDAATALGQSHSLNPSMQSSHGNPGLHSVGGQVGAAGFGGGLDDMYTRAAQFGNVPGYAGGVVPPFQMPPASAGLPSGVFVEGGGSYGVSAPAFQNQVHQQTGSSPGQRVPSRGGGMYQGMPRYY</sequence>
<gene>
    <name evidence="5" type="ORF">ZOSMA_65G00870</name>
</gene>
<dbReference type="PANTHER" id="PTHR48024:SF25">
    <property type="entry name" value="UBP1-ASSOCIATED PROTEIN 2C"/>
    <property type="match status" value="1"/>
</dbReference>
<feature type="region of interest" description="Disordered" evidence="3">
    <location>
        <begin position="414"/>
        <end position="440"/>
    </location>
</feature>
<organism evidence="5 6">
    <name type="scientific">Zostera marina</name>
    <name type="common">Eelgrass</name>
    <dbReference type="NCBI Taxonomy" id="29655"/>
    <lineage>
        <taxon>Eukaryota</taxon>
        <taxon>Viridiplantae</taxon>
        <taxon>Streptophyta</taxon>
        <taxon>Embryophyta</taxon>
        <taxon>Tracheophyta</taxon>
        <taxon>Spermatophyta</taxon>
        <taxon>Magnoliopsida</taxon>
        <taxon>Liliopsida</taxon>
        <taxon>Zosteraceae</taxon>
        <taxon>Zostera</taxon>
    </lineage>
</organism>
<feature type="domain" description="RRM" evidence="4">
    <location>
        <begin position="173"/>
        <end position="250"/>
    </location>
</feature>
<evidence type="ECO:0000259" key="4">
    <source>
        <dbReference type="PROSITE" id="PS50102"/>
    </source>
</evidence>
<comment type="caution">
    <text evidence="5">The sequence shown here is derived from an EMBL/GenBank/DDBJ whole genome shotgun (WGS) entry which is preliminary data.</text>
</comment>
<dbReference type="InterPro" id="IPR012677">
    <property type="entry name" value="Nucleotide-bd_a/b_plait_sf"/>
</dbReference>
<dbReference type="SMART" id="SM00360">
    <property type="entry name" value="RRM"/>
    <property type="match status" value="2"/>
</dbReference>
<dbReference type="InterPro" id="IPR050886">
    <property type="entry name" value="RNA-binding_reg"/>
</dbReference>
<dbReference type="InterPro" id="IPR035979">
    <property type="entry name" value="RBD_domain_sf"/>
</dbReference>
<evidence type="ECO:0000313" key="6">
    <source>
        <dbReference type="Proteomes" id="UP000036987"/>
    </source>
</evidence>
<feature type="domain" description="RRM" evidence="4">
    <location>
        <begin position="75"/>
        <end position="152"/>
    </location>
</feature>
<dbReference type="PROSITE" id="PS50102">
    <property type="entry name" value="RRM"/>
    <property type="match status" value="2"/>
</dbReference>
<protein>
    <submittedName>
        <fullName evidence="5">RNA binding protein</fullName>
    </submittedName>
</protein>
<dbReference type="OMA" id="LNGCGEC"/>
<dbReference type="EMBL" id="LFYR01001739">
    <property type="protein sequence ID" value="KMZ59754.1"/>
    <property type="molecule type" value="Genomic_DNA"/>
</dbReference>
<keyword evidence="1 2" id="KW-0694">RNA-binding</keyword>
<dbReference type="STRING" id="29655.A0A0K9NSL2"/>
<dbReference type="SUPFAM" id="SSF54928">
    <property type="entry name" value="RNA-binding domain, RBD"/>
    <property type="match status" value="2"/>
</dbReference>
<proteinExistence type="predicted"/>
<accession>A0A0K9NSL2</accession>
<dbReference type="GO" id="GO:0005634">
    <property type="term" value="C:nucleus"/>
    <property type="evidence" value="ECO:0000318"/>
    <property type="project" value="GO_Central"/>
</dbReference>
<keyword evidence="6" id="KW-1185">Reference proteome</keyword>
<reference evidence="6" key="1">
    <citation type="journal article" date="2016" name="Nature">
        <title>The genome of the seagrass Zostera marina reveals angiosperm adaptation to the sea.</title>
        <authorList>
            <person name="Olsen J.L."/>
            <person name="Rouze P."/>
            <person name="Verhelst B."/>
            <person name="Lin Y.-C."/>
            <person name="Bayer T."/>
            <person name="Collen J."/>
            <person name="Dattolo E."/>
            <person name="De Paoli E."/>
            <person name="Dittami S."/>
            <person name="Maumus F."/>
            <person name="Michel G."/>
            <person name="Kersting A."/>
            <person name="Lauritano C."/>
            <person name="Lohaus R."/>
            <person name="Toepel M."/>
            <person name="Tonon T."/>
            <person name="Vanneste K."/>
            <person name="Amirebrahimi M."/>
            <person name="Brakel J."/>
            <person name="Bostroem C."/>
            <person name="Chovatia M."/>
            <person name="Grimwood J."/>
            <person name="Jenkins J.W."/>
            <person name="Jueterbock A."/>
            <person name="Mraz A."/>
            <person name="Stam W.T."/>
            <person name="Tice H."/>
            <person name="Bornberg-Bauer E."/>
            <person name="Green P.J."/>
            <person name="Pearson G.A."/>
            <person name="Procaccini G."/>
            <person name="Duarte C.M."/>
            <person name="Schmutz J."/>
            <person name="Reusch T.B.H."/>
            <person name="Van de Peer Y."/>
        </authorList>
    </citation>
    <scope>NUCLEOTIDE SEQUENCE [LARGE SCALE GENOMIC DNA]</scope>
    <source>
        <strain evidence="6">cv. Finnish</strain>
    </source>
</reference>
<evidence type="ECO:0000256" key="1">
    <source>
        <dbReference type="ARBA" id="ARBA00022884"/>
    </source>
</evidence>
<dbReference type="PANTHER" id="PTHR48024">
    <property type="entry name" value="GEO13361P1-RELATED"/>
    <property type="match status" value="1"/>
</dbReference>
<name>A0A0K9NSL2_ZOSMR</name>
<evidence type="ECO:0000313" key="5">
    <source>
        <dbReference type="EMBL" id="KMZ59754.1"/>
    </source>
</evidence>
<dbReference type="InterPro" id="IPR000504">
    <property type="entry name" value="RRM_dom"/>
</dbReference>
<dbReference type="OrthoDB" id="1875751at2759"/>
<evidence type="ECO:0000256" key="2">
    <source>
        <dbReference type="PROSITE-ProRule" id="PRU00176"/>
    </source>
</evidence>
<dbReference type="AlphaFoldDB" id="A0A0K9NSL2"/>
<dbReference type="Gene3D" id="3.30.70.330">
    <property type="match status" value="2"/>
</dbReference>